<accession>A0A258CQI8</accession>
<name>A0A258CQI8_CAUVI</name>
<keyword evidence="5 12" id="KW-0813">Transport</keyword>
<dbReference type="InterPro" id="IPR007078">
    <property type="entry name" value="Haem_export_protD_CcmD"/>
</dbReference>
<evidence type="ECO:0000313" key="13">
    <source>
        <dbReference type="EMBL" id="OYW97282.1"/>
    </source>
</evidence>
<comment type="caution">
    <text evidence="13">The sequence shown here is derived from an EMBL/GenBank/DDBJ whole genome shotgun (WGS) entry which is preliminary data.</text>
</comment>
<dbReference type="GO" id="GO:0005886">
    <property type="term" value="C:plasma membrane"/>
    <property type="evidence" value="ECO:0007669"/>
    <property type="project" value="UniProtKB-SubCell"/>
</dbReference>
<evidence type="ECO:0000256" key="7">
    <source>
        <dbReference type="ARBA" id="ARBA00022519"/>
    </source>
</evidence>
<evidence type="ECO:0000256" key="4">
    <source>
        <dbReference type="ARBA" id="ARBA00016461"/>
    </source>
</evidence>
<protein>
    <recommendedName>
        <fullName evidence="4 12">Heme exporter protein D</fullName>
    </recommendedName>
</protein>
<keyword evidence="8 12" id="KW-0812">Transmembrane</keyword>
<comment type="subcellular location">
    <subcellularLocation>
        <location evidence="2 12">Cell inner membrane</location>
        <topology evidence="2 12">Single-pass membrane protein</topology>
    </subcellularLocation>
</comment>
<evidence type="ECO:0000256" key="8">
    <source>
        <dbReference type="ARBA" id="ARBA00022692"/>
    </source>
</evidence>
<sequence length="52" mass="5946">MDFDAGKYAIYIWPAFGITVSAFAWMIVDSLAQARRWKAELARLQAELEARP</sequence>
<organism evidence="13 14">
    <name type="scientific">Caulobacter vibrioides</name>
    <name type="common">Caulobacter crescentus</name>
    <dbReference type="NCBI Taxonomy" id="155892"/>
    <lineage>
        <taxon>Bacteria</taxon>
        <taxon>Pseudomonadati</taxon>
        <taxon>Pseudomonadota</taxon>
        <taxon>Alphaproteobacteria</taxon>
        <taxon>Caulobacterales</taxon>
        <taxon>Caulobacteraceae</taxon>
        <taxon>Caulobacter</taxon>
    </lineage>
</organism>
<keyword evidence="9 12" id="KW-0201">Cytochrome c-type biogenesis</keyword>
<dbReference type="NCBIfam" id="TIGR03141">
    <property type="entry name" value="cytochro_ccmD"/>
    <property type="match status" value="1"/>
</dbReference>
<dbReference type="Proteomes" id="UP000215616">
    <property type="component" value="Unassembled WGS sequence"/>
</dbReference>
<gene>
    <name evidence="13" type="ORF">B7Z12_21885</name>
</gene>
<comment type="similarity">
    <text evidence="3 12">Belongs to the CcmD/CycX/HelD family.</text>
</comment>
<dbReference type="AlphaFoldDB" id="A0A258CQI8"/>
<keyword evidence="10 12" id="KW-1133">Transmembrane helix</keyword>
<keyword evidence="7 12" id="KW-0997">Cell inner membrane</keyword>
<reference evidence="13 14" key="1">
    <citation type="submission" date="2017-03" db="EMBL/GenBank/DDBJ databases">
        <title>Lifting the veil on microbial sulfur biogeochemistry in mining wastewaters.</title>
        <authorList>
            <person name="Kantor R.S."/>
            <person name="Colenbrander Nelson T."/>
            <person name="Marshall S."/>
            <person name="Bennett D."/>
            <person name="Apte S."/>
            <person name="Camacho D."/>
            <person name="Thomas B.C."/>
            <person name="Warren L.A."/>
            <person name="Banfield J.F."/>
        </authorList>
    </citation>
    <scope>NUCLEOTIDE SEQUENCE [LARGE SCALE GENOMIC DNA]</scope>
    <source>
        <strain evidence="13">32-67-7</strain>
    </source>
</reference>
<comment type="function">
    <text evidence="1 12">Required for the export of heme to the periplasm for the biogenesis of c-type cytochromes.</text>
</comment>
<evidence type="ECO:0000256" key="12">
    <source>
        <dbReference type="RuleBase" id="RU363101"/>
    </source>
</evidence>
<keyword evidence="6 12" id="KW-1003">Cell membrane</keyword>
<evidence type="ECO:0000256" key="5">
    <source>
        <dbReference type="ARBA" id="ARBA00022448"/>
    </source>
</evidence>
<keyword evidence="11 12" id="KW-0472">Membrane</keyword>
<evidence type="ECO:0000256" key="10">
    <source>
        <dbReference type="ARBA" id="ARBA00022989"/>
    </source>
</evidence>
<evidence type="ECO:0000256" key="11">
    <source>
        <dbReference type="ARBA" id="ARBA00023136"/>
    </source>
</evidence>
<dbReference type="EMBL" id="NCDQ01000685">
    <property type="protein sequence ID" value="OYW97282.1"/>
    <property type="molecule type" value="Genomic_DNA"/>
</dbReference>
<evidence type="ECO:0000256" key="2">
    <source>
        <dbReference type="ARBA" id="ARBA00004377"/>
    </source>
</evidence>
<dbReference type="GO" id="GO:0017004">
    <property type="term" value="P:cytochrome complex assembly"/>
    <property type="evidence" value="ECO:0007669"/>
    <property type="project" value="UniProtKB-KW"/>
</dbReference>
<feature type="transmembrane region" description="Helical" evidence="12">
    <location>
        <begin position="6"/>
        <end position="28"/>
    </location>
</feature>
<evidence type="ECO:0000313" key="14">
    <source>
        <dbReference type="Proteomes" id="UP000215616"/>
    </source>
</evidence>
<evidence type="ECO:0000256" key="9">
    <source>
        <dbReference type="ARBA" id="ARBA00022748"/>
    </source>
</evidence>
<evidence type="ECO:0000256" key="3">
    <source>
        <dbReference type="ARBA" id="ARBA00008741"/>
    </source>
</evidence>
<proteinExistence type="inferred from homology"/>
<dbReference type="Pfam" id="PF04995">
    <property type="entry name" value="CcmD"/>
    <property type="match status" value="1"/>
</dbReference>
<evidence type="ECO:0000256" key="6">
    <source>
        <dbReference type="ARBA" id="ARBA00022475"/>
    </source>
</evidence>
<evidence type="ECO:0000256" key="1">
    <source>
        <dbReference type="ARBA" id="ARBA00002442"/>
    </source>
</evidence>
<dbReference type="GO" id="GO:0015886">
    <property type="term" value="P:heme transport"/>
    <property type="evidence" value="ECO:0007669"/>
    <property type="project" value="InterPro"/>
</dbReference>